<dbReference type="PANTHER" id="PTHR36973">
    <property type="entry name" value="SLL1456 PROTEIN-RELATED"/>
    <property type="match status" value="1"/>
</dbReference>
<proteinExistence type="predicted"/>
<organism evidence="2 3">
    <name type="scientific">Sphingomonas abietis</name>
    <dbReference type="NCBI Taxonomy" id="3012344"/>
    <lineage>
        <taxon>Bacteria</taxon>
        <taxon>Pseudomonadati</taxon>
        <taxon>Pseudomonadota</taxon>
        <taxon>Alphaproteobacteria</taxon>
        <taxon>Sphingomonadales</taxon>
        <taxon>Sphingomonadaceae</taxon>
        <taxon>Sphingomonas</taxon>
    </lineage>
</organism>
<keyword evidence="3" id="KW-1185">Reference proteome</keyword>
<dbReference type="Proteomes" id="UP001210865">
    <property type="component" value="Chromosome"/>
</dbReference>
<dbReference type="InterPro" id="IPR006342">
    <property type="entry name" value="FkbM_mtfrase"/>
</dbReference>
<name>A0ABY7NH04_9SPHN</name>
<dbReference type="RefSeq" id="WP_270075480.1">
    <property type="nucleotide sequence ID" value="NZ_CP115174.1"/>
</dbReference>
<evidence type="ECO:0000313" key="2">
    <source>
        <dbReference type="EMBL" id="WBO20830.1"/>
    </source>
</evidence>
<evidence type="ECO:0000259" key="1">
    <source>
        <dbReference type="Pfam" id="PF05050"/>
    </source>
</evidence>
<keyword evidence="2" id="KW-0808">Transferase</keyword>
<dbReference type="Pfam" id="PF05050">
    <property type="entry name" value="Methyltransf_21"/>
    <property type="match status" value="1"/>
</dbReference>
<evidence type="ECO:0000313" key="3">
    <source>
        <dbReference type="Proteomes" id="UP001210865"/>
    </source>
</evidence>
<dbReference type="InterPro" id="IPR053188">
    <property type="entry name" value="FkbM_Methyltransferase"/>
</dbReference>
<keyword evidence="2" id="KW-0489">Methyltransferase</keyword>
<dbReference type="InterPro" id="IPR029063">
    <property type="entry name" value="SAM-dependent_MTases_sf"/>
</dbReference>
<dbReference type="GO" id="GO:0032259">
    <property type="term" value="P:methylation"/>
    <property type="evidence" value="ECO:0007669"/>
    <property type="project" value="UniProtKB-KW"/>
</dbReference>
<gene>
    <name evidence="2" type="ORF">PBT88_11465</name>
</gene>
<dbReference type="GO" id="GO:0008168">
    <property type="term" value="F:methyltransferase activity"/>
    <property type="evidence" value="ECO:0007669"/>
    <property type="project" value="UniProtKB-KW"/>
</dbReference>
<dbReference type="NCBIfam" id="TIGR01444">
    <property type="entry name" value="fkbM_fam"/>
    <property type="match status" value="1"/>
</dbReference>
<dbReference type="SUPFAM" id="SSF53335">
    <property type="entry name" value="S-adenosyl-L-methionine-dependent methyltransferases"/>
    <property type="match status" value="1"/>
</dbReference>
<feature type="domain" description="Methyltransferase FkbM" evidence="1">
    <location>
        <begin position="42"/>
        <end position="200"/>
    </location>
</feature>
<reference evidence="2 3" key="1">
    <citation type="submission" date="2022-12" db="EMBL/GenBank/DDBJ databases">
        <title>Sphingomonas abieness sp. nov., an endophytic bacterium isolated from Abies koreana.</title>
        <authorList>
            <person name="Jiang L."/>
            <person name="Lee J."/>
        </authorList>
    </citation>
    <scope>NUCLEOTIDE SEQUENCE [LARGE SCALE GENOMIC DNA]</scope>
    <source>
        <strain evidence="3">PAMB 00755</strain>
    </source>
</reference>
<dbReference type="PANTHER" id="PTHR36973:SF4">
    <property type="entry name" value="NODULATION PROTEIN"/>
    <property type="match status" value="1"/>
</dbReference>
<accession>A0ABY7NH04</accession>
<sequence>MRNLDRIMRRLRKEYRAWTTPKRGRDVCVDLARVLKPAMIFDVGANVGQSAAKFKKRFPAAHIHCFEPSAASARRIRARRLGGVEVHEMALGSVAGTASLARGHDPAIFHIAEHGATAGDETVAIETVDSFCAAGGIDRIDFMKIDTEGHDLEVLKGAATMLAAGRIAAVQVEAGMNPENDFHIPFEALKSFLEASGYRLFGFYDQVNEWPTKQPHLRRANPLFVSREIYAPA</sequence>
<dbReference type="EMBL" id="CP115174">
    <property type="protein sequence ID" value="WBO20830.1"/>
    <property type="molecule type" value="Genomic_DNA"/>
</dbReference>
<dbReference type="Gene3D" id="3.40.50.150">
    <property type="entry name" value="Vaccinia Virus protein VP39"/>
    <property type="match status" value="1"/>
</dbReference>
<protein>
    <submittedName>
        <fullName evidence="2">FkbM family methyltransferase</fullName>
    </submittedName>
</protein>